<dbReference type="OrthoDB" id="288590at2759"/>
<evidence type="ECO:0000256" key="6">
    <source>
        <dbReference type="RuleBase" id="RU003682"/>
    </source>
</evidence>
<dbReference type="InterPro" id="IPR026992">
    <property type="entry name" value="DIOX_N"/>
</dbReference>
<protein>
    <recommendedName>
        <fullName evidence="7">Fe2OG dioxygenase domain-containing protein</fullName>
    </recommendedName>
</protein>
<evidence type="ECO:0000256" key="2">
    <source>
        <dbReference type="ARBA" id="ARBA00008056"/>
    </source>
</evidence>
<dbReference type="Gene3D" id="2.60.120.330">
    <property type="entry name" value="B-lactam Antibiotic, Isopenicillin N Synthase, Chain"/>
    <property type="match status" value="1"/>
</dbReference>
<gene>
    <name evidence="8" type="ORF">FNV43_RR01474</name>
</gene>
<keyword evidence="4 6" id="KW-0560">Oxidoreductase</keyword>
<feature type="domain" description="Fe2OG dioxygenase" evidence="7">
    <location>
        <begin position="223"/>
        <end position="307"/>
    </location>
</feature>
<evidence type="ECO:0000256" key="4">
    <source>
        <dbReference type="ARBA" id="ARBA00023002"/>
    </source>
</evidence>
<dbReference type="SUPFAM" id="SSF51197">
    <property type="entry name" value="Clavaminate synthase-like"/>
    <property type="match status" value="1"/>
</dbReference>
<proteinExistence type="inferred from homology"/>
<dbReference type="InterPro" id="IPR027443">
    <property type="entry name" value="IPNS-like_sf"/>
</dbReference>
<dbReference type="GO" id="GO:0051213">
    <property type="term" value="F:dioxygenase activity"/>
    <property type="evidence" value="ECO:0007669"/>
    <property type="project" value="UniProtKB-ARBA"/>
</dbReference>
<dbReference type="Pfam" id="PF14226">
    <property type="entry name" value="DIOX_N"/>
    <property type="match status" value="1"/>
</dbReference>
<reference evidence="8" key="1">
    <citation type="submission" date="2020-03" db="EMBL/GenBank/DDBJ databases">
        <title>A high-quality chromosome-level genome assembly of a woody plant with both climbing and erect habits, Rhamnella rubrinervis.</title>
        <authorList>
            <person name="Lu Z."/>
            <person name="Yang Y."/>
            <person name="Zhu X."/>
            <person name="Sun Y."/>
        </authorList>
    </citation>
    <scope>NUCLEOTIDE SEQUENCE</scope>
    <source>
        <strain evidence="8">BYM</strain>
        <tissue evidence="8">Leaf</tissue>
    </source>
</reference>
<dbReference type="PANTHER" id="PTHR10209:SF884">
    <property type="entry name" value="1-AMINOCYCLOPROPANE-1-CARBOXYLATE OXIDASE HOMOLOG 1-LIKE"/>
    <property type="match status" value="1"/>
</dbReference>
<comment type="similarity">
    <text evidence="2 6">Belongs to the iron/ascorbate-dependent oxidoreductase family.</text>
</comment>
<dbReference type="Pfam" id="PF03171">
    <property type="entry name" value="2OG-FeII_Oxy"/>
    <property type="match status" value="1"/>
</dbReference>
<accession>A0A8K0HQJ5</accession>
<comment type="cofactor">
    <cofactor evidence="1">
        <name>Fe cation</name>
        <dbReference type="ChEBI" id="CHEBI:24875"/>
    </cofactor>
</comment>
<dbReference type="FunFam" id="2.60.120.330:FF:000005">
    <property type="entry name" value="1-aminocyclopropane-1-carboxylate oxidase homolog 1"/>
    <property type="match status" value="1"/>
</dbReference>
<evidence type="ECO:0000256" key="1">
    <source>
        <dbReference type="ARBA" id="ARBA00001962"/>
    </source>
</evidence>
<evidence type="ECO:0000256" key="5">
    <source>
        <dbReference type="ARBA" id="ARBA00023004"/>
    </source>
</evidence>
<comment type="caution">
    <text evidence="8">The sequence shown here is derived from an EMBL/GenBank/DDBJ whole genome shotgun (WGS) entry which is preliminary data.</text>
</comment>
<sequence length="364" mass="41384">MVVTSSDELVESSHDYDRQSELRALDESKTGVKGLVDSGLVKIPRIFIHEQNKLHKYSQSDPSKLSIPVIDLQGAVHDHDQDEGVRSKVVQQVRYACEKWGFFQVVNHGIPVKVLDDAIDGVRRFNEQDNEAKKKFYTRDHTKMVMYHTNFNLYQAPATQWRDTFTCVVAPRRPDPQELPLVCREIVIDYTDKVMKLGHSLFELLSEALGLKPNHLKEMGCTEGLYLQGQYYPPCPEPELTLGIGDHSDTGFLNVVLQDQLGGLQVLHENQWVDLISNDKFVSVIHRVVANKVGPRISAACMFRTRLPPENSSRMYGPIKELTSKENPPIYKETTVKEYASIFMTKGFDGVSGLEYLKLQNHQP</sequence>
<organism evidence="8 9">
    <name type="scientific">Rhamnella rubrinervis</name>
    <dbReference type="NCBI Taxonomy" id="2594499"/>
    <lineage>
        <taxon>Eukaryota</taxon>
        <taxon>Viridiplantae</taxon>
        <taxon>Streptophyta</taxon>
        <taxon>Embryophyta</taxon>
        <taxon>Tracheophyta</taxon>
        <taxon>Spermatophyta</taxon>
        <taxon>Magnoliopsida</taxon>
        <taxon>eudicotyledons</taxon>
        <taxon>Gunneridae</taxon>
        <taxon>Pentapetalae</taxon>
        <taxon>rosids</taxon>
        <taxon>fabids</taxon>
        <taxon>Rosales</taxon>
        <taxon>Rhamnaceae</taxon>
        <taxon>rhamnoid group</taxon>
        <taxon>Rhamneae</taxon>
        <taxon>Rhamnella</taxon>
    </lineage>
</organism>
<dbReference type="GO" id="GO:0046872">
    <property type="term" value="F:metal ion binding"/>
    <property type="evidence" value="ECO:0007669"/>
    <property type="project" value="UniProtKB-KW"/>
</dbReference>
<dbReference type="AlphaFoldDB" id="A0A8K0HQJ5"/>
<keyword evidence="5 6" id="KW-0408">Iron</keyword>
<dbReference type="InterPro" id="IPR005123">
    <property type="entry name" value="Oxoglu/Fe-dep_dioxygenase_dom"/>
</dbReference>
<keyword evidence="3 6" id="KW-0479">Metal-binding</keyword>
<dbReference type="InterPro" id="IPR044861">
    <property type="entry name" value="IPNS-like_FE2OG_OXY"/>
</dbReference>
<keyword evidence="9" id="KW-1185">Reference proteome</keyword>
<evidence type="ECO:0000313" key="8">
    <source>
        <dbReference type="EMBL" id="KAF3456820.1"/>
    </source>
</evidence>
<evidence type="ECO:0000256" key="3">
    <source>
        <dbReference type="ARBA" id="ARBA00022723"/>
    </source>
</evidence>
<dbReference type="EMBL" id="VOIH02000001">
    <property type="protein sequence ID" value="KAF3456820.1"/>
    <property type="molecule type" value="Genomic_DNA"/>
</dbReference>
<evidence type="ECO:0000259" key="7">
    <source>
        <dbReference type="PROSITE" id="PS51471"/>
    </source>
</evidence>
<dbReference type="PANTHER" id="PTHR10209">
    <property type="entry name" value="OXIDOREDUCTASE, 2OG-FE II OXYGENASE FAMILY PROTEIN"/>
    <property type="match status" value="1"/>
</dbReference>
<evidence type="ECO:0000313" key="9">
    <source>
        <dbReference type="Proteomes" id="UP000796880"/>
    </source>
</evidence>
<name>A0A8K0HQJ5_9ROSA</name>
<dbReference type="Proteomes" id="UP000796880">
    <property type="component" value="Unassembled WGS sequence"/>
</dbReference>
<dbReference type="PROSITE" id="PS51471">
    <property type="entry name" value="FE2OG_OXY"/>
    <property type="match status" value="1"/>
</dbReference>